<dbReference type="EMBL" id="JAPWDV010000001">
    <property type="protein sequence ID" value="KAJ6222149.1"/>
    <property type="molecule type" value="Genomic_DNA"/>
</dbReference>
<evidence type="ECO:0000313" key="3">
    <source>
        <dbReference type="EMBL" id="KAJ6222149.1"/>
    </source>
</evidence>
<feature type="region of interest" description="Disordered" evidence="2">
    <location>
        <begin position="1"/>
        <end position="56"/>
    </location>
</feature>
<accession>A0A9Q0MAQ6</accession>
<sequence>MSNQNNKRKTALESIDSEDLKKKRENEEIDEAVDDEEDDNDDGYEYEDEDGGSDQEFINKEVQIDFTAYGADESDYHGIKCLLQRLWLKEKVDLDDLAKTIIEDNTVAIVLKQENENDEKEDSKKEEDDNENDDQDNVYGVISLIPFNEYFNGNNCVKQIKKVLCERMEKDHPIRSKLEDKDSVCALVINERFINISSKISLPCYQQLIEDVKQFKPVDDLDTNYHFDSIIMICKILKPKNDKIGETIYINAEDEIFDEVANERFQYSVSDQCDSDVFDWNDDENLYEPFRKVLLLSSEKWIQTIQKLKNVV</sequence>
<comment type="caution">
    <text evidence="3">The sequence shown here is derived from an EMBL/GenBank/DDBJ whole genome shotgun (WGS) entry which is preliminary data.</text>
</comment>
<protein>
    <recommendedName>
        <fullName evidence="5">Protein BCCIP homolog</fullName>
    </recommendedName>
</protein>
<reference evidence="3" key="1">
    <citation type="submission" date="2022-12" db="EMBL/GenBank/DDBJ databases">
        <title>Genome assemblies of Blomia tropicalis.</title>
        <authorList>
            <person name="Cui Y."/>
        </authorList>
    </citation>
    <scope>NUCLEOTIDE SEQUENCE</scope>
    <source>
        <tissue evidence="3">Adult mites</tissue>
    </source>
</reference>
<evidence type="ECO:0000256" key="1">
    <source>
        <dbReference type="ARBA" id="ARBA00006781"/>
    </source>
</evidence>
<name>A0A9Q0MAQ6_BLOTA</name>
<comment type="similarity">
    <text evidence="1">Belongs to the BCP1 family.</text>
</comment>
<dbReference type="GO" id="GO:0005634">
    <property type="term" value="C:nucleus"/>
    <property type="evidence" value="ECO:0007669"/>
    <property type="project" value="TreeGrafter"/>
</dbReference>
<evidence type="ECO:0008006" key="5">
    <source>
        <dbReference type="Google" id="ProtNLM"/>
    </source>
</evidence>
<evidence type="ECO:0000256" key="2">
    <source>
        <dbReference type="SAM" id="MobiDB-lite"/>
    </source>
</evidence>
<dbReference type="InterPro" id="IPR025602">
    <property type="entry name" value="BCP1_family"/>
</dbReference>
<feature type="region of interest" description="Disordered" evidence="2">
    <location>
        <begin position="113"/>
        <end position="136"/>
    </location>
</feature>
<dbReference type="PANTHER" id="PTHR13261:SF0">
    <property type="entry name" value="BRCA2 AND CDKN1A-INTERACTING PROTEIN"/>
    <property type="match status" value="1"/>
</dbReference>
<dbReference type="Proteomes" id="UP001142055">
    <property type="component" value="Chromosome 1"/>
</dbReference>
<feature type="compositionally biased region" description="Acidic residues" evidence="2">
    <location>
        <begin position="27"/>
        <end position="53"/>
    </location>
</feature>
<gene>
    <name evidence="3" type="ORF">RDWZM_000694</name>
</gene>
<organism evidence="3 4">
    <name type="scientific">Blomia tropicalis</name>
    <name type="common">Mite</name>
    <dbReference type="NCBI Taxonomy" id="40697"/>
    <lineage>
        <taxon>Eukaryota</taxon>
        <taxon>Metazoa</taxon>
        <taxon>Ecdysozoa</taxon>
        <taxon>Arthropoda</taxon>
        <taxon>Chelicerata</taxon>
        <taxon>Arachnida</taxon>
        <taxon>Acari</taxon>
        <taxon>Acariformes</taxon>
        <taxon>Sarcoptiformes</taxon>
        <taxon>Astigmata</taxon>
        <taxon>Glycyphagoidea</taxon>
        <taxon>Echimyopodidae</taxon>
        <taxon>Blomia</taxon>
    </lineage>
</organism>
<dbReference type="Pfam" id="PF13862">
    <property type="entry name" value="BCCIP"/>
    <property type="match status" value="1"/>
</dbReference>
<evidence type="ECO:0000313" key="4">
    <source>
        <dbReference type="Proteomes" id="UP001142055"/>
    </source>
</evidence>
<dbReference type="AlphaFoldDB" id="A0A9Q0MAQ6"/>
<dbReference type="OMA" id="VKFYRKE"/>
<keyword evidence="4" id="KW-1185">Reference proteome</keyword>
<proteinExistence type="inferred from homology"/>
<dbReference type="PANTHER" id="PTHR13261">
    <property type="entry name" value="BRCA2 AND CDKN1A INTERACTING PROTEIN"/>
    <property type="match status" value="1"/>
</dbReference>